<feature type="compositionally biased region" description="Low complexity" evidence="12">
    <location>
        <begin position="786"/>
        <end position="795"/>
    </location>
</feature>
<sequence length="795" mass="92308">MSNTTSASDDKKLQWMYEGTRSMVNREDYLLGKKIDKNFEMFSDVVVRDQEEEKRETFFQQSLLQASTSAQHKVSALETRIVRTEDPLVALKFQEEQRKRQILENPLLKLKAQRVLRKAFEKELKKAAKKSKEHKRRRSNSSSEDEVKEQKKRRGESSTKESEKERGRRSNSRKEKRRSSNSRTRRRTRDRSREAAGSSRSDSKRGKDASSSAGANIAKSKGSEPVKTAPTAQLAAPPPKKLTAEELEKRRRAMLSNASWRDEMRERNIREAAEKLGKERDEMSTNRCSGFMRPMMRNATEGSTIEQRLQMLNVVDCRMEEVEDVGTTPPETPNGQCEMCANYELSLQTLQTSQDTLREQLAAAKELYEKYGNELSEERRYRKELEGRFAALNDEIEQKIQAFLEAVTRFEERISLLAKKQETDLADLGHELDVAKERQTPLQTDLKTLYEKYERLLHKNAQKAEEMRDQCIDVPQTVDELTLLALQLREDLISEKASREHECQELRDELTVAREQMLEMDIRANENEQQLLIYAQHAQQQQQQLEQQQRERHYHLHHRTVGDEGARRQQHNQPQQQQQSGTLPTQNAGQDLLSSPNTARSPRHQHQTLEQQKSVDVGEVHVDCCPDAKCQRLTIELERRLHRSMNERARLQELLVEQRSKCTQMQSELNTSEAVQKDFVRLSQNLQVELEKIRQSECEVRWQDERDFDRCNDCSKELVPGPENRVNCRHCGKIFCSTCTANNVFSGPAKRPMPVCVLCHTLLSNKEDSLVDRLNISNGGRDEHQQQQQQHQEQS</sequence>
<dbReference type="InterPro" id="IPR022209">
    <property type="entry name" value="CWC25"/>
</dbReference>
<dbReference type="GO" id="GO:0005096">
    <property type="term" value="F:GTPase activator activity"/>
    <property type="evidence" value="ECO:0007669"/>
    <property type="project" value="InterPro"/>
</dbReference>
<dbReference type="GO" id="GO:0005681">
    <property type="term" value="C:spliceosomal complex"/>
    <property type="evidence" value="ECO:0007669"/>
    <property type="project" value="UniProtKB-KW"/>
</dbReference>
<dbReference type="Proteomes" id="UP000050741">
    <property type="component" value="Unassembled WGS sequence"/>
</dbReference>
<evidence type="ECO:0000256" key="2">
    <source>
        <dbReference type="ARBA" id="ARBA00022664"/>
    </source>
</evidence>
<evidence type="ECO:0000313" key="14">
    <source>
        <dbReference type="Proteomes" id="UP000050741"/>
    </source>
</evidence>
<evidence type="ECO:0000256" key="9">
    <source>
        <dbReference type="ARBA" id="ARBA00023242"/>
    </source>
</evidence>
<feature type="domain" description="FYVE-type" evidence="13">
    <location>
        <begin position="705"/>
        <end position="764"/>
    </location>
</feature>
<dbReference type="InterPro" id="IPR003914">
    <property type="entry name" value="Rabaptin"/>
</dbReference>
<dbReference type="GO" id="GO:0008380">
    <property type="term" value="P:RNA splicing"/>
    <property type="evidence" value="ECO:0007669"/>
    <property type="project" value="UniProtKB-KW"/>
</dbReference>
<feature type="compositionally biased region" description="Basic residues" evidence="12">
    <location>
        <begin position="169"/>
        <end position="190"/>
    </location>
</feature>
<keyword evidence="7 11" id="KW-0175">Coiled coil</keyword>
<feature type="region of interest" description="Disordered" evidence="12">
    <location>
        <begin position="775"/>
        <end position="795"/>
    </location>
</feature>
<accession>A0A183C6R4</accession>
<dbReference type="SUPFAM" id="SSF103652">
    <property type="entry name" value="G protein-binding domain"/>
    <property type="match status" value="1"/>
</dbReference>
<dbReference type="FunFam" id="1.20.5.730:FF:000005">
    <property type="entry name" value="RABaptiN (Rab effector)"/>
    <property type="match status" value="1"/>
</dbReference>
<evidence type="ECO:0000256" key="11">
    <source>
        <dbReference type="SAM" id="Coils"/>
    </source>
</evidence>
<dbReference type="GO" id="GO:0006897">
    <property type="term" value="P:endocytosis"/>
    <property type="evidence" value="ECO:0007669"/>
    <property type="project" value="InterPro"/>
</dbReference>
<reference evidence="14" key="1">
    <citation type="submission" date="2014-05" db="EMBL/GenBank/DDBJ databases">
        <title>The genome and life-stage specific transcriptomes of Globodera pallida elucidate key aspects of plant parasitism by a cyst nematode.</title>
        <authorList>
            <person name="Cotton J.A."/>
            <person name="Lilley C.J."/>
            <person name="Jones L.M."/>
            <person name="Kikuchi T."/>
            <person name="Reid A.J."/>
            <person name="Thorpe P."/>
            <person name="Tsai I.J."/>
            <person name="Beasley H."/>
            <person name="Blok V."/>
            <person name="Cock P.J.A."/>
            <person name="Van den Akker S.E."/>
            <person name="Holroyd N."/>
            <person name="Hunt M."/>
            <person name="Mantelin S."/>
            <person name="Naghra H."/>
            <person name="Pain A."/>
            <person name="Palomares-Rius J.E."/>
            <person name="Zarowiecki M."/>
            <person name="Berriman M."/>
            <person name="Jones J.T."/>
            <person name="Urwin P.E."/>
        </authorList>
    </citation>
    <scope>NUCLEOTIDE SEQUENCE [LARGE SCALE GENOMIC DNA]</scope>
    <source>
        <strain evidence="14">Lindley</strain>
    </source>
</reference>
<evidence type="ECO:0000256" key="1">
    <source>
        <dbReference type="ARBA" id="ARBA00004123"/>
    </source>
</evidence>
<dbReference type="SMART" id="SM00064">
    <property type="entry name" value="FYVE"/>
    <property type="match status" value="1"/>
</dbReference>
<keyword evidence="9" id="KW-0539">Nucleus</keyword>
<evidence type="ECO:0000256" key="12">
    <source>
        <dbReference type="SAM" id="MobiDB-lite"/>
    </source>
</evidence>
<keyword evidence="14" id="KW-1185">Reference proteome</keyword>
<dbReference type="InterPro" id="IPR013083">
    <property type="entry name" value="Znf_RING/FYVE/PHD"/>
</dbReference>
<dbReference type="InterPro" id="IPR011011">
    <property type="entry name" value="Znf_FYVE_PHD"/>
</dbReference>
<keyword evidence="5 10" id="KW-0863">Zinc-finger</keyword>
<feature type="compositionally biased region" description="Basic and acidic residues" evidence="12">
    <location>
        <begin position="155"/>
        <end position="168"/>
    </location>
</feature>
<dbReference type="InterPro" id="IPR000306">
    <property type="entry name" value="Znf_FYVE"/>
</dbReference>
<evidence type="ECO:0000256" key="8">
    <source>
        <dbReference type="ARBA" id="ARBA00023187"/>
    </source>
</evidence>
<feature type="region of interest" description="Disordered" evidence="12">
    <location>
        <begin position="562"/>
        <end position="613"/>
    </location>
</feature>
<name>A0A183C6R4_GLOPA</name>
<proteinExistence type="predicted"/>
<dbReference type="PANTHER" id="PTHR31179:SF7">
    <property type="entry name" value="FYVE-TYPE DOMAIN-CONTAINING PROTEIN"/>
    <property type="match status" value="1"/>
</dbReference>
<keyword evidence="3" id="KW-0479">Metal-binding</keyword>
<dbReference type="Gene3D" id="3.30.40.10">
    <property type="entry name" value="Zinc/RING finger domain, C3HC4 (zinc finger)"/>
    <property type="match status" value="1"/>
</dbReference>
<keyword evidence="8" id="KW-0508">mRNA splicing</keyword>
<feature type="compositionally biased region" description="Basic residues" evidence="12">
    <location>
        <begin position="127"/>
        <end position="139"/>
    </location>
</feature>
<dbReference type="InterPro" id="IPR017455">
    <property type="entry name" value="Znf_FYVE-rel"/>
</dbReference>
<evidence type="ECO:0000313" key="15">
    <source>
        <dbReference type="WBParaSite" id="GPLIN_000856000"/>
    </source>
</evidence>
<dbReference type="Gene3D" id="1.20.5.730">
    <property type="entry name" value="Single helix bin"/>
    <property type="match status" value="1"/>
</dbReference>
<evidence type="ECO:0000256" key="5">
    <source>
        <dbReference type="ARBA" id="ARBA00022771"/>
    </source>
</evidence>
<evidence type="ECO:0000256" key="6">
    <source>
        <dbReference type="ARBA" id="ARBA00022833"/>
    </source>
</evidence>
<dbReference type="PANTHER" id="PTHR31179">
    <property type="entry name" value="RAB GTPASE-BINDING EFFECTOR PROTEIN"/>
    <property type="match status" value="1"/>
</dbReference>
<dbReference type="SUPFAM" id="SSF57903">
    <property type="entry name" value="FYVE/PHD zinc finger"/>
    <property type="match status" value="1"/>
</dbReference>
<dbReference type="WBParaSite" id="GPLIN_000856000">
    <property type="protein sequence ID" value="GPLIN_000856000"/>
    <property type="gene ID" value="GPLIN_000856000"/>
</dbReference>
<feature type="coiled-coil region" evidence="11">
    <location>
        <begin position="347"/>
        <end position="551"/>
    </location>
</feature>
<evidence type="ECO:0000256" key="3">
    <source>
        <dbReference type="ARBA" id="ARBA00022723"/>
    </source>
</evidence>
<organism evidence="14 15">
    <name type="scientific">Globodera pallida</name>
    <name type="common">Potato cyst nematode worm</name>
    <name type="synonym">Heterodera pallida</name>
    <dbReference type="NCBI Taxonomy" id="36090"/>
    <lineage>
        <taxon>Eukaryota</taxon>
        <taxon>Metazoa</taxon>
        <taxon>Ecdysozoa</taxon>
        <taxon>Nematoda</taxon>
        <taxon>Chromadorea</taxon>
        <taxon>Rhabditida</taxon>
        <taxon>Tylenchina</taxon>
        <taxon>Tylenchomorpha</taxon>
        <taxon>Tylenchoidea</taxon>
        <taxon>Heteroderidae</taxon>
        <taxon>Heteroderinae</taxon>
        <taxon>Globodera</taxon>
    </lineage>
</organism>
<comment type="subcellular location">
    <subcellularLocation>
        <location evidence="1">Nucleus</location>
    </subcellularLocation>
</comment>
<feature type="coiled-coil region" evidence="11">
    <location>
        <begin position="634"/>
        <end position="668"/>
    </location>
</feature>
<keyword evidence="2" id="KW-0507">mRNA processing</keyword>
<feature type="region of interest" description="Disordered" evidence="12">
    <location>
        <begin position="126"/>
        <end position="246"/>
    </location>
</feature>
<keyword evidence="4" id="KW-0747">Spliceosome</keyword>
<evidence type="ECO:0000256" key="10">
    <source>
        <dbReference type="PROSITE-ProRule" id="PRU00091"/>
    </source>
</evidence>
<dbReference type="Pfam" id="PF09311">
    <property type="entry name" value="Rab5-bind"/>
    <property type="match status" value="2"/>
</dbReference>
<keyword evidence="6" id="KW-0862">Zinc</keyword>
<dbReference type="GO" id="GO:0008270">
    <property type="term" value="F:zinc ion binding"/>
    <property type="evidence" value="ECO:0007669"/>
    <property type="project" value="UniProtKB-KW"/>
</dbReference>
<dbReference type="Pfam" id="PF01363">
    <property type="entry name" value="FYVE"/>
    <property type="match status" value="1"/>
</dbReference>
<dbReference type="AlphaFoldDB" id="A0A183C6R4"/>
<dbReference type="InterPro" id="IPR015390">
    <property type="entry name" value="Rabaptin_Rab5-bd_dom"/>
</dbReference>
<reference evidence="15" key="2">
    <citation type="submission" date="2016-06" db="UniProtKB">
        <authorList>
            <consortium name="WormBaseParasite"/>
        </authorList>
    </citation>
    <scope>IDENTIFICATION</scope>
</reference>
<evidence type="ECO:0000256" key="7">
    <source>
        <dbReference type="ARBA" id="ARBA00023054"/>
    </source>
</evidence>
<dbReference type="Pfam" id="PF12542">
    <property type="entry name" value="CWC25"/>
    <property type="match status" value="1"/>
</dbReference>
<protein>
    <submittedName>
        <fullName evidence="15">FYVE-type domain-containing protein</fullName>
    </submittedName>
</protein>
<evidence type="ECO:0000259" key="13">
    <source>
        <dbReference type="PROSITE" id="PS50178"/>
    </source>
</evidence>
<dbReference type="GO" id="GO:0006397">
    <property type="term" value="P:mRNA processing"/>
    <property type="evidence" value="ECO:0007669"/>
    <property type="project" value="UniProtKB-KW"/>
</dbReference>
<evidence type="ECO:0000256" key="4">
    <source>
        <dbReference type="ARBA" id="ARBA00022728"/>
    </source>
</evidence>
<dbReference type="PROSITE" id="PS50178">
    <property type="entry name" value="ZF_FYVE"/>
    <property type="match status" value="1"/>
</dbReference>
<feature type="compositionally biased region" description="Polar residues" evidence="12">
    <location>
        <begin position="580"/>
        <end position="600"/>
    </location>
</feature>